<dbReference type="AlphaFoldDB" id="A0A837ILC8"/>
<name>A0A837ILC8_9BACT</name>
<organism evidence="2 3">
    <name type="scientific">Candidatus Yanofskybacteria bacterium GW2011_GWC1_48_11</name>
    <dbReference type="NCBI Taxonomy" id="1619027"/>
    <lineage>
        <taxon>Bacteria</taxon>
        <taxon>Candidatus Yanofskyibacteriota</taxon>
    </lineage>
</organism>
<reference evidence="2 3" key="1">
    <citation type="journal article" date="2015" name="Nature">
        <title>rRNA introns, odd ribosomes, and small enigmatic genomes across a large radiation of phyla.</title>
        <authorList>
            <person name="Brown C.T."/>
            <person name="Hug L.A."/>
            <person name="Thomas B.C."/>
            <person name="Sharon I."/>
            <person name="Castelle C.J."/>
            <person name="Singh A."/>
            <person name="Wilkins M.J."/>
            <person name="Williams K.H."/>
            <person name="Banfield J.F."/>
        </authorList>
    </citation>
    <scope>NUCLEOTIDE SEQUENCE [LARGE SCALE GENOMIC DNA]</scope>
</reference>
<evidence type="ECO:0000256" key="1">
    <source>
        <dbReference type="SAM" id="MobiDB-lite"/>
    </source>
</evidence>
<sequence length="155" mass="17335">MRASSSVVERVTDNDEVGGPIPPSRTRFLSESLIQQQKSVPAVDGYGGGQLHYVCGLCIAKSEGQETIYRRDARLGKKIAGARNWKGCVDKNEKTAYGTLYGTIRFERESRKKGEIFKIRSWERVVGSKEYQIARLHCHYGEQTPALRLAFGPLA</sequence>
<dbReference type="Proteomes" id="UP000034462">
    <property type="component" value="Unassembled WGS sequence"/>
</dbReference>
<evidence type="ECO:0000313" key="3">
    <source>
        <dbReference type="Proteomes" id="UP000034462"/>
    </source>
</evidence>
<comment type="caution">
    <text evidence="2">The sequence shown here is derived from an EMBL/GenBank/DDBJ whole genome shotgun (WGS) entry which is preliminary data.</text>
</comment>
<feature type="region of interest" description="Disordered" evidence="1">
    <location>
        <begin position="1"/>
        <end position="22"/>
    </location>
</feature>
<accession>A0A837ILC8</accession>
<dbReference type="EMBL" id="LCPH01000003">
    <property type="protein sequence ID" value="KKU93196.1"/>
    <property type="molecule type" value="Genomic_DNA"/>
</dbReference>
<protein>
    <submittedName>
        <fullName evidence="2">Uncharacterized protein</fullName>
    </submittedName>
</protein>
<proteinExistence type="predicted"/>
<evidence type="ECO:0000313" key="2">
    <source>
        <dbReference type="EMBL" id="KKU93196.1"/>
    </source>
</evidence>
<gene>
    <name evidence="2" type="ORF">UY25_C0003G0068</name>
</gene>